<evidence type="ECO:0008006" key="7">
    <source>
        <dbReference type="Google" id="ProtNLM"/>
    </source>
</evidence>
<evidence type="ECO:0000313" key="6">
    <source>
        <dbReference type="Proteomes" id="UP000242715"/>
    </source>
</evidence>
<dbReference type="CDD" id="cd01650">
    <property type="entry name" value="RT_nLTR_like"/>
    <property type="match status" value="1"/>
</dbReference>
<dbReference type="InterPro" id="IPR000477">
    <property type="entry name" value="RT_dom"/>
</dbReference>
<dbReference type="PROSITE" id="PS50878">
    <property type="entry name" value="RT_POL"/>
    <property type="match status" value="1"/>
</dbReference>
<dbReference type="InterPro" id="IPR035979">
    <property type="entry name" value="RBD_domain_sf"/>
</dbReference>
<dbReference type="GO" id="GO:0003723">
    <property type="term" value="F:RNA binding"/>
    <property type="evidence" value="ECO:0007669"/>
    <property type="project" value="UniProtKB-UniRule"/>
</dbReference>
<dbReference type="Gene3D" id="3.30.70.330">
    <property type="match status" value="1"/>
</dbReference>
<evidence type="ECO:0000259" key="4">
    <source>
        <dbReference type="PROSITE" id="PS50878"/>
    </source>
</evidence>
<evidence type="ECO:0000256" key="2">
    <source>
        <dbReference type="SAM" id="MobiDB-lite"/>
    </source>
</evidence>
<dbReference type="Pfam" id="PF13966">
    <property type="entry name" value="zf-RVT"/>
    <property type="match status" value="1"/>
</dbReference>
<sequence>MVPQMGEDEGEWTEERPRRRKAPERADGGPDRWRSVSRHRETESLISRHDHWSSVSRDAGYRCTRSRSPCFHHHEGGFRFTENAHQYPRMNQVHEASRIHHERSCLNHSICRKSNLSLSGREKKNTNPSRHSNEDVNIQKAGFSDMVVPFIRGAVQNVHGEKEGLGSAFKRYVSFYFTNFSDLRKGFEVCGILEDVYVAKKRNYRGDAFGFVKFENVKDVNKLWKALNDVWFGYFRVRARLVRFDRKDTKETKKARLELEGATKVRTRDFSSGKEINGEIRKGGENIIVTQETLAKGGKAALVGMGQPFTSEGIRGSMPKHQLQKFMCVYRIGQDDMNWACNGVVATVTKGEAIPVVQQRVADAGFNDLEIIPMGADKVFVRSLVETDVATVFEGAKDFFKLIFSNWARWDKELAPTRRGGLGALVRYLRANSYTVGKIRFDYARVLISTPALEDACLLEEGRISEATHSDGEEEHGDLEASNNVDVLLKRYMEEEGEWVSPTARKSINITTETVREDKLDSIEGDTQFSLTPPLSPHVGINNLSVCKENDNEDANLREVTSYPRGHTSGQHNPIERKRSESCPPGANRSMLSGSWSLEWLHDHNLGDARVIFSSKVGTKKGEQAAQGSEYHDRDEVLKILKKNALRRQDRSNSLRHNEEVGQVPHADNSSYTSITNDWEHWVVMHENEQRALEDVRGIWNTIGVQVNGVNANMFSALSRNRKGEQSGEEFFIANVYVPCDTAAKQTLWDSLFVQIQSMGRKRVCVCGDFNAVRCAEERRSSREGTRFLDIIPFNQFLDDNFLIDLPLSSRKFTWYKGDSSSMSLLDRFLLSEEWGLAWPNCLQVAQLRGLSDHCPLTLTVDEDNWGPRPSRMLKCWKDVPSICWQQSRSLWLKEGDANTKFFHSVLASRMRGNSISSLQVNGATTEGVHPIRQAVFTHFASHFKANNVDRSGVENLHFRQLNPLERGRLTIPFSLEEVKTAVWDCDSYKSPGPDGINFGFIKDLWTEMQGDIMRFMAEFHRNGKLTKGLNATFIALIPKVDSPQCLNDFRPISLVGSLCKIMAKVLANRLREVISSVISESQTAFVKDRRIVNGILIANEVVDEARKSQKELLLFKVDFEKVYDSIDWGYLDAVMGRMPFPVLWRKWIKECVCTATASVLVNGSPTDEFPLERGLRQGDPLSPFLFLLAAEGLHVLMQAMVENNLFTAYTIGMQDPLAVSHLQFANDTLLLGVKRVNIPDSWLNDVAPVLRCRVGKVPFLYLGLPIGGNPLRLIFLAPVVTRIKKRLSRWKSRFLSFGGRLILLKSVLTSLPVYALSFFKAPSDRGGLWYHVLVARYGEVRGRLCEGEEGVYVMAGDCENSLGSRGPQRRVVWGLCLETVEYSSRYVILRVGSWGGVGVAETAVGIDGLDDRYTVRGAYQLLTAQDVVSLGDTTCLIWHTQVPLKVSILACRLLRDRLPTKANLSSRGIIPA</sequence>
<dbReference type="SUPFAM" id="SSF54928">
    <property type="entry name" value="RNA-binding domain, RBD"/>
    <property type="match status" value="1"/>
</dbReference>
<dbReference type="InterPro" id="IPR052343">
    <property type="entry name" value="Retrotransposon-Effector_Assoc"/>
</dbReference>
<dbReference type="Pfam" id="PF00078">
    <property type="entry name" value="RVT_1"/>
    <property type="match status" value="1"/>
</dbReference>
<organism evidence="5 6">
    <name type="scientific">Trifolium subterraneum</name>
    <name type="common">Subterranean clover</name>
    <dbReference type="NCBI Taxonomy" id="3900"/>
    <lineage>
        <taxon>Eukaryota</taxon>
        <taxon>Viridiplantae</taxon>
        <taxon>Streptophyta</taxon>
        <taxon>Embryophyta</taxon>
        <taxon>Tracheophyta</taxon>
        <taxon>Spermatophyta</taxon>
        <taxon>Magnoliopsida</taxon>
        <taxon>eudicotyledons</taxon>
        <taxon>Gunneridae</taxon>
        <taxon>Pentapetalae</taxon>
        <taxon>rosids</taxon>
        <taxon>fabids</taxon>
        <taxon>Fabales</taxon>
        <taxon>Fabaceae</taxon>
        <taxon>Papilionoideae</taxon>
        <taxon>50 kb inversion clade</taxon>
        <taxon>NPAAA clade</taxon>
        <taxon>Hologalegina</taxon>
        <taxon>IRL clade</taxon>
        <taxon>Trifolieae</taxon>
        <taxon>Trifolium</taxon>
    </lineage>
</organism>
<dbReference type="InterPro" id="IPR012677">
    <property type="entry name" value="Nucleotide-bd_a/b_plait_sf"/>
</dbReference>
<dbReference type="InterPro" id="IPR000504">
    <property type="entry name" value="RRM_dom"/>
</dbReference>
<dbReference type="SUPFAM" id="SSF56672">
    <property type="entry name" value="DNA/RNA polymerases"/>
    <property type="match status" value="1"/>
</dbReference>
<dbReference type="PANTHER" id="PTHR46890">
    <property type="entry name" value="NON-LTR RETROLELEMENT REVERSE TRANSCRIPTASE-LIKE PROTEIN-RELATED"/>
    <property type="match status" value="1"/>
</dbReference>
<protein>
    <recommendedName>
        <fullName evidence="7">Reverse transcriptase domain-containing protein</fullName>
    </recommendedName>
</protein>
<feature type="compositionally biased region" description="Basic and acidic residues" evidence="2">
    <location>
        <begin position="13"/>
        <end position="44"/>
    </location>
</feature>
<feature type="domain" description="Reverse transcriptase" evidence="4">
    <location>
        <begin position="1019"/>
        <end position="1296"/>
    </location>
</feature>
<accession>A0A2Z6LJV9</accession>
<gene>
    <name evidence="5" type="ORF">TSUD_142030</name>
</gene>
<dbReference type="PANTHER" id="PTHR46890:SF48">
    <property type="entry name" value="RNA-DIRECTED DNA POLYMERASE"/>
    <property type="match status" value="1"/>
</dbReference>
<feature type="compositionally biased region" description="Acidic residues" evidence="2">
    <location>
        <begin position="1"/>
        <end position="12"/>
    </location>
</feature>
<feature type="region of interest" description="Disordered" evidence="2">
    <location>
        <begin position="1"/>
        <end position="44"/>
    </location>
</feature>
<dbReference type="EMBL" id="DF973119">
    <property type="protein sequence ID" value="GAU12294.1"/>
    <property type="molecule type" value="Genomic_DNA"/>
</dbReference>
<feature type="domain" description="RRM" evidence="3">
    <location>
        <begin position="166"/>
        <end position="249"/>
    </location>
</feature>
<dbReference type="SUPFAM" id="SSF56219">
    <property type="entry name" value="DNase I-like"/>
    <property type="match status" value="1"/>
</dbReference>
<dbReference type="InterPro" id="IPR036691">
    <property type="entry name" value="Endo/exonu/phosph_ase_sf"/>
</dbReference>
<dbReference type="Proteomes" id="UP000242715">
    <property type="component" value="Unassembled WGS sequence"/>
</dbReference>
<feature type="region of interest" description="Disordered" evidence="2">
    <location>
        <begin position="562"/>
        <end position="588"/>
    </location>
</feature>
<dbReference type="CDD" id="cd00590">
    <property type="entry name" value="RRM_SF"/>
    <property type="match status" value="1"/>
</dbReference>
<dbReference type="Gene3D" id="3.60.10.10">
    <property type="entry name" value="Endonuclease/exonuclease/phosphatase"/>
    <property type="match status" value="1"/>
</dbReference>
<evidence type="ECO:0000259" key="3">
    <source>
        <dbReference type="PROSITE" id="PS50102"/>
    </source>
</evidence>
<proteinExistence type="predicted"/>
<dbReference type="InterPro" id="IPR026960">
    <property type="entry name" value="RVT-Znf"/>
</dbReference>
<dbReference type="InterPro" id="IPR043502">
    <property type="entry name" value="DNA/RNA_pol_sf"/>
</dbReference>
<name>A0A2Z6LJV9_TRISU</name>
<keyword evidence="6" id="KW-1185">Reference proteome</keyword>
<dbReference type="OrthoDB" id="10065625at2759"/>
<dbReference type="PROSITE" id="PS50102">
    <property type="entry name" value="RRM"/>
    <property type="match status" value="1"/>
</dbReference>
<keyword evidence="1" id="KW-0694">RNA-binding</keyword>
<evidence type="ECO:0000313" key="5">
    <source>
        <dbReference type="EMBL" id="GAU12294.1"/>
    </source>
</evidence>
<reference evidence="6" key="1">
    <citation type="journal article" date="2017" name="Front. Plant Sci.">
        <title>Climate Clever Clovers: New Paradigm to Reduce the Environmental Footprint of Ruminants by Breeding Low Methanogenic Forages Utilizing Haplotype Variation.</title>
        <authorList>
            <person name="Kaur P."/>
            <person name="Appels R."/>
            <person name="Bayer P.E."/>
            <person name="Keeble-Gagnere G."/>
            <person name="Wang J."/>
            <person name="Hirakawa H."/>
            <person name="Shirasawa K."/>
            <person name="Vercoe P."/>
            <person name="Stefanova K."/>
            <person name="Durmic Z."/>
            <person name="Nichols P."/>
            <person name="Revell C."/>
            <person name="Isobe S.N."/>
            <person name="Edwards D."/>
            <person name="Erskine W."/>
        </authorList>
    </citation>
    <scope>NUCLEOTIDE SEQUENCE [LARGE SCALE GENOMIC DNA]</scope>
    <source>
        <strain evidence="6">cv. Daliak</strain>
    </source>
</reference>
<evidence type="ECO:0000256" key="1">
    <source>
        <dbReference type="PROSITE-ProRule" id="PRU00176"/>
    </source>
</evidence>